<protein>
    <submittedName>
        <fullName evidence="2">Uncharacterized protein</fullName>
    </submittedName>
</protein>
<proteinExistence type="predicted"/>
<dbReference type="AlphaFoldDB" id="A0A454CXB6"/>
<sequence>MNSTGSVNENPTNSLDTFFIT</sequence>
<accession>A0A454CXB6</accession>
<organism evidence="2 3">
    <name type="scientific">Vibrio harveyi</name>
    <name type="common">Beneckea harveyi</name>
    <dbReference type="NCBI Taxonomy" id="669"/>
    <lineage>
        <taxon>Bacteria</taxon>
        <taxon>Pseudomonadati</taxon>
        <taxon>Pseudomonadota</taxon>
        <taxon>Gammaproteobacteria</taxon>
        <taxon>Vibrionales</taxon>
        <taxon>Vibrionaceae</taxon>
        <taxon>Vibrio</taxon>
    </lineage>
</organism>
<dbReference type="EMBL" id="AJSR01001369">
    <property type="protein sequence ID" value="EKM31041.1"/>
    <property type="molecule type" value="Genomic_DNA"/>
</dbReference>
<comment type="caution">
    <text evidence="2">The sequence shown here is derived from an EMBL/GenBank/DDBJ whole genome shotgun (WGS) entry which is preliminary data.</text>
</comment>
<dbReference type="Proteomes" id="UP000008367">
    <property type="component" value="Unassembled WGS sequence"/>
</dbReference>
<feature type="region of interest" description="Disordered" evidence="1">
    <location>
        <begin position="1"/>
        <end position="21"/>
    </location>
</feature>
<evidence type="ECO:0000313" key="2">
    <source>
        <dbReference type="EMBL" id="EKM31041.1"/>
    </source>
</evidence>
<reference evidence="2 3" key="1">
    <citation type="submission" date="2012-10" db="EMBL/GenBank/DDBJ databases">
        <title>Genome sequence of Vibrio Cholerae HENC-02.</title>
        <authorList>
            <person name="Eppinger M."/>
            <person name="Hasan N.A."/>
            <person name="Sengamalay N."/>
            <person name="Hine E."/>
            <person name="Su Q."/>
            <person name="Daugherty S.C."/>
            <person name="Young S."/>
            <person name="Sadzewicz L."/>
            <person name="Tallon L."/>
            <person name="Cebula T.A."/>
            <person name="Ravel J."/>
            <person name="Colwell R.R."/>
        </authorList>
    </citation>
    <scope>NUCLEOTIDE SEQUENCE [LARGE SCALE GENOMIC DNA]</scope>
    <source>
        <strain evidence="2 3">HENC-02</strain>
    </source>
</reference>
<evidence type="ECO:0000313" key="3">
    <source>
        <dbReference type="Proteomes" id="UP000008367"/>
    </source>
</evidence>
<evidence type="ECO:0000256" key="1">
    <source>
        <dbReference type="SAM" id="MobiDB-lite"/>
    </source>
</evidence>
<name>A0A454CXB6_VIBHA</name>
<feature type="non-terminal residue" evidence="2">
    <location>
        <position position="21"/>
    </location>
</feature>
<gene>
    <name evidence="2" type="ORF">VCHENC02_3281A</name>
</gene>